<evidence type="ECO:0000313" key="3">
    <source>
        <dbReference type="EMBL" id="SFK95918.1"/>
    </source>
</evidence>
<keyword evidence="1" id="KW-0378">Hydrolase</keyword>
<gene>
    <name evidence="3" type="ORF">SAMN04488518_112142</name>
</gene>
<comment type="caution">
    <text evidence="3">The sequence shown here is derived from an EMBL/GenBank/DDBJ whole genome shotgun (WGS) entry which is preliminary data.</text>
</comment>
<dbReference type="InterPro" id="IPR000073">
    <property type="entry name" value="AB_hydrolase_1"/>
</dbReference>
<dbReference type="InterPro" id="IPR050266">
    <property type="entry name" value="AB_hydrolase_sf"/>
</dbReference>
<evidence type="ECO:0000256" key="1">
    <source>
        <dbReference type="ARBA" id="ARBA00022801"/>
    </source>
</evidence>
<dbReference type="InterPro" id="IPR029058">
    <property type="entry name" value="AB_hydrolase_fold"/>
</dbReference>
<dbReference type="PANTHER" id="PTHR43798">
    <property type="entry name" value="MONOACYLGLYCEROL LIPASE"/>
    <property type="match status" value="1"/>
</dbReference>
<dbReference type="PRINTS" id="PR00111">
    <property type="entry name" value="ABHYDROLASE"/>
</dbReference>
<proteinExistence type="predicted"/>
<organism evidence="3 4">
    <name type="scientific">Pseudovibrio ascidiaceicola</name>
    <dbReference type="NCBI Taxonomy" id="285279"/>
    <lineage>
        <taxon>Bacteria</taxon>
        <taxon>Pseudomonadati</taxon>
        <taxon>Pseudomonadota</taxon>
        <taxon>Alphaproteobacteria</taxon>
        <taxon>Hyphomicrobiales</taxon>
        <taxon>Stappiaceae</taxon>
        <taxon>Pseudovibrio</taxon>
    </lineage>
</organism>
<dbReference type="Proteomes" id="UP000199598">
    <property type="component" value="Unassembled WGS sequence"/>
</dbReference>
<sequence length="268" mass="29062">MTLTTLQLSHPKGTVCYREVGEGEPLVLVHGVGMQDASWEPQIEHFAKTHRVIAVNMPGHGGSSALPQGSQLEDYVAWLHATISALGFEQVNLAGHSMGALISGGYAATYPERVKRVALLNGVYRRSPEARSAVEARAKEIAEGNINIDGPLSRWFSESTADQQAKEKVGNWLREVDPVGYAVTYNAFAHGDATYADKWEEIRCPALLLTGDGDPNSTKEMAVDMAKAAQDGMVCIIEGHRHMVNLTAPEQVNAAMASWLKQPIRTNG</sequence>
<dbReference type="PANTHER" id="PTHR43798:SF31">
    <property type="entry name" value="AB HYDROLASE SUPERFAMILY PROTEIN YCLE"/>
    <property type="match status" value="1"/>
</dbReference>
<feature type="domain" description="AB hydrolase-1" evidence="2">
    <location>
        <begin position="25"/>
        <end position="124"/>
    </location>
</feature>
<reference evidence="3 4" key="1">
    <citation type="submission" date="2016-10" db="EMBL/GenBank/DDBJ databases">
        <authorList>
            <person name="Varghese N."/>
            <person name="Submissions S."/>
        </authorList>
    </citation>
    <scope>NUCLEOTIDE SEQUENCE [LARGE SCALE GENOMIC DNA]</scope>
    <source>
        <strain evidence="3 4">DSM 16392</strain>
    </source>
</reference>
<dbReference type="SUPFAM" id="SSF53474">
    <property type="entry name" value="alpha/beta-Hydrolases"/>
    <property type="match status" value="1"/>
</dbReference>
<dbReference type="RefSeq" id="WP_093522442.1">
    <property type="nucleotide sequence ID" value="NZ_FOSK01000012.1"/>
</dbReference>
<keyword evidence="4" id="KW-1185">Reference proteome</keyword>
<name>A0A1I4DQG0_9HYPH</name>
<dbReference type="EMBL" id="FOSK01000012">
    <property type="protein sequence ID" value="SFK95918.1"/>
    <property type="molecule type" value="Genomic_DNA"/>
</dbReference>
<evidence type="ECO:0000313" key="4">
    <source>
        <dbReference type="Proteomes" id="UP000199598"/>
    </source>
</evidence>
<accession>A0A1I4DQG0</accession>
<dbReference type="Gene3D" id="3.40.50.1820">
    <property type="entry name" value="alpha/beta hydrolase"/>
    <property type="match status" value="1"/>
</dbReference>
<dbReference type="Pfam" id="PF00561">
    <property type="entry name" value="Abhydrolase_1"/>
    <property type="match status" value="1"/>
</dbReference>
<protein>
    <submittedName>
        <fullName evidence="3">Pimeloyl-ACP methyl ester carboxylesterase</fullName>
    </submittedName>
</protein>
<evidence type="ECO:0000259" key="2">
    <source>
        <dbReference type="Pfam" id="PF00561"/>
    </source>
</evidence>